<dbReference type="RefSeq" id="WP_380774722.1">
    <property type="nucleotide sequence ID" value="NZ_JBHUEO010000048.1"/>
</dbReference>
<reference evidence="2" key="1">
    <citation type="journal article" date="2019" name="Int. J. Syst. Evol. Microbiol.">
        <title>The Global Catalogue of Microorganisms (GCM) 10K type strain sequencing project: providing services to taxonomists for standard genome sequencing and annotation.</title>
        <authorList>
            <consortium name="The Broad Institute Genomics Platform"/>
            <consortium name="The Broad Institute Genome Sequencing Center for Infectious Disease"/>
            <person name="Wu L."/>
            <person name="Ma J."/>
        </authorList>
    </citation>
    <scope>NUCLEOTIDE SEQUENCE [LARGE SCALE GENOMIC DNA]</scope>
    <source>
        <strain evidence="2">CGMCC 1.12295</strain>
    </source>
</reference>
<proteinExistence type="predicted"/>
<accession>A0ABW4KLE6</accession>
<gene>
    <name evidence="1" type="ORF">ACFSCZ_14215</name>
</gene>
<evidence type="ECO:0000313" key="2">
    <source>
        <dbReference type="Proteomes" id="UP001597301"/>
    </source>
</evidence>
<evidence type="ECO:0000313" key="1">
    <source>
        <dbReference type="EMBL" id="MFD1707877.1"/>
    </source>
</evidence>
<dbReference type="Proteomes" id="UP001597301">
    <property type="component" value="Unassembled WGS sequence"/>
</dbReference>
<organism evidence="1 2">
    <name type="scientific">Siminovitchia sediminis</name>
    <dbReference type="NCBI Taxonomy" id="1274353"/>
    <lineage>
        <taxon>Bacteria</taxon>
        <taxon>Bacillati</taxon>
        <taxon>Bacillota</taxon>
        <taxon>Bacilli</taxon>
        <taxon>Bacillales</taxon>
        <taxon>Bacillaceae</taxon>
        <taxon>Siminovitchia</taxon>
    </lineage>
</organism>
<sequence>MNQDDFVTHYTDFSFQKFCDQTFGVNRGVYNTIDRCFYERGIKDITTRRKEILSFLQFVTGEADDKPSSRVRFGKGGLVMKLNEYWERRSLESIQSNKKSIKPDVLLVSE</sequence>
<name>A0ABW4KLE6_9BACI</name>
<comment type="caution">
    <text evidence="1">The sequence shown here is derived from an EMBL/GenBank/DDBJ whole genome shotgun (WGS) entry which is preliminary data.</text>
</comment>
<dbReference type="EMBL" id="JBHUEO010000048">
    <property type="protein sequence ID" value="MFD1707877.1"/>
    <property type="molecule type" value="Genomic_DNA"/>
</dbReference>
<keyword evidence="2" id="KW-1185">Reference proteome</keyword>
<protein>
    <submittedName>
        <fullName evidence="1">Uncharacterized protein</fullName>
    </submittedName>
</protein>